<evidence type="ECO:0000313" key="1">
    <source>
        <dbReference type="EMBL" id="KID48600.1"/>
    </source>
</evidence>
<dbReference type="PATRIC" id="fig|1226633.4.peg.2028"/>
<dbReference type="Proteomes" id="UP000031184">
    <property type="component" value="Unassembled WGS sequence"/>
</dbReference>
<proteinExistence type="predicted"/>
<dbReference type="Pfam" id="PF07922">
    <property type="entry name" value="Glyco_transf_52"/>
    <property type="match status" value="1"/>
</dbReference>
<dbReference type="InterPro" id="IPR012477">
    <property type="entry name" value="Glyco_transf_52"/>
</dbReference>
<keyword evidence="1" id="KW-0808">Transferase</keyword>
<evidence type="ECO:0000313" key="2">
    <source>
        <dbReference type="Proteomes" id="UP000031184"/>
    </source>
</evidence>
<name>A0A017H790_9FUSO</name>
<organism evidence="1 2">
    <name type="scientific">Fusobacterium necrophorum subsp. funduliforme B35</name>
    <dbReference type="NCBI Taxonomy" id="1226633"/>
    <lineage>
        <taxon>Bacteria</taxon>
        <taxon>Fusobacteriati</taxon>
        <taxon>Fusobacteriota</taxon>
        <taxon>Fusobacteriia</taxon>
        <taxon>Fusobacteriales</taxon>
        <taxon>Fusobacteriaceae</taxon>
        <taxon>Fusobacterium</taxon>
    </lineage>
</organism>
<protein>
    <submittedName>
        <fullName evidence="1">Glycosyltransferase family 52</fullName>
    </submittedName>
</protein>
<dbReference type="AlphaFoldDB" id="A0A017H790"/>
<comment type="caution">
    <text evidence="1">The sequence shown here is derived from an EMBL/GenBank/DDBJ whole genome shotgun (WGS) entry which is preliminary data.</text>
</comment>
<dbReference type="RefSeq" id="WP_039122371.1">
    <property type="nucleotide sequence ID" value="NZ_AOJP01000002.1"/>
</dbReference>
<dbReference type="GO" id="GO:0016740">
    <property type="term" value="F:transferase activity"/>
    <property type="evidence" value="ECO:0007669"/>
    <property type="project" value="UniProtKB-KW"/>
</dbReference>
<dbReference type="OrthoDB" id="88385at2"/>
<dbReference type="Gene3D" id="3.40.50.11110">
    <property type="entry name" value="Sialyltransferase, C-terminal GT-B Rossman nucleotide-binding domain"/>
    <property type="match status" value="1"/>
</dbReference>
<dbReference type="EMBL" id="AUZI01000023">
    <property type="protein sequence ID" value="KID48600.1"/>
    <property type="molecule type" value="Genomic_DNA"/>
</dbReference>
<reference evidence="1 2" key="1">
    <citation type="submission" date="2013-08" db="EMBL/GenBank/DDBJ databases">
        <title>An opportunistic ruminal bacterium that causes liver abscesses in cattle.</title>
        <authorList>
            <person name="Benahmed F.H."/>
            <person name="Rasmussen M."/>
            <person name="Harbottle H."/>
            <person name="Soppet D."/>
            <person name="Nagaraja T.G."/>
            <person name="Davidson M."/>
        </authorList>
    </citation>
    <scope>NUCLEOTIDE SEQUENCE [LARGE SCALE GENOMIC DNA]</scope>
    <source>
        <strain evidence="1 2">B35</strain>
    </source>
</reference>
<accession>A0A017H790</accession>
<sequence>MKKEYICISATYYNILLFCLINTFLEKTIFLLSPSLEHGQKENIFYYSDRRGKIFRVFDIFVNSFRFYRITSTFFKEREPLLFLQDHMLLSYIFLKGRQYSLIEDGLANYRDSDSFYRKYYKLPIWIRKIKHKLGLLPHLGVSEQATTIYLRALLPIPSSVQAKTKIIDIFALWEKKTEQEKQWIQDFFQVKEEELHLLQRKKKIVFTQPLSEDCILSEREKIELYRHVVEKHREEDIIIKAHPREVTDYQQYFPNISVLNTKVPMELYLLLGIEIEEAITLFSTTVYSFFHTNTKITFYGTGIHPKIKRRFGEDNFGIEVAKWS</sequence>
<gene>
    <name evidence="1" type="ORF">C095_10010</name>
</gene>